<feature type="transmembrane region" description="Helical" evidence="1">
    <location>
        <begin position="49"/>
        <end position="67"/>
    </location>
</feature>
<sequence length="71" mass="8133">MMVEDKCWWPMVLLLSLIMEVLGLVLIKVSNLGTISEGSIAEKVEDEGYMVLGHEMLSFFCSFLFIYNRLV</sequence>
<feature type="transmembrane region" description="Helical" evidence="1">
    <location>
        <begin position="7"/>
        <end position="29"/>
    </location>
</feature>
<comment type="caution">
    <text evidence="2">The sequence shown here is derived from an EMBL/GenBank/DDBJ whole genome shotgun (WGS) entry which is preliminary data.</text>
</comment>
<evidence type="ECO:0000313" key="3">
    <source>
        <dbReference type="Proteomes" id="UP000447434"/>
    </source>
</evidence>
<evidence type="ECO:0000313" key="2">
    <source>
        <dbReference type="EMBL" id="KAE9609034.1"/>
    </source>
</evidence>
<accession>A0A6A4Q6H5</accession>
<keyword evidence="1" id="KW-0472">Membrane</keyword>
<keyword evidence="3" id="KW-1185">Reference proteome</keyword>
<dbReference type="EMBL" id="WOCE01000008">
    <property type="protein sequence ID" value="KAE9609034.1"/>
    <property type="molecule type" value="Genomic_DNA"/>
</dbReference>
<organism evidence="2 3">
    <name type="scientific">Lupinus albus</name>
    <name type="common">White lupine</name>
    <name type="synonym">Lupinus termis</name>
    <dbReference type="NCBI Taxonomy" id="3870"/>
    <lineage>
        <taxon>Eukaryota</taxon>
        <taxon>Viridiplantae</taxon>
        <taxon>Streptophyta</taxon>
        <taxon>Embryophyta</taxon>
        <taxon>Tracheophyta</taxon>
        <taxon>Spermatophyta</taxon>
        <taxon>Magnoliopsida</taxon>
        <taxon>eudicotyledons</taxon>
        <taxon>Gunneridae</taxon>
        <taxon>Pentapetalae</taxon>
        <taxon>rosids</taxon>
        <taxon>fabids</taxon>
        <taxon>Fabales</taxon>
        <taxon>Fabaceae</taxon>
        <taxon>Papilionoideae</taxon>
        <taxon>50 kb inversion clade</taxon>
        <taxon>genistoids sensu lato</taxon>
        <taxon>core genistoids</taxon>
        <taxon>Genisteae</taxon>
        <taxon>Lupinus</taxon>
    </lineage>
</organism>
<name>A0A6A4Q6H5_LUPAL</name>
<protein>
    <submittedName>
        <fullName evidence="2">Uncharacterized protein</fullName>
    </submittedName>
</protein>
<reference evidence="3" key="1">
    <citation type="journal article" date="2020" name="Nat. Commun.">
        <title>Genome sequence of the cluster root forming white lupin.</title>
        <authorList>
            <person name="Hufnagel B."/>
            <person name="Marques A."/>
            <person name="Soriano A."/>
            <person name="Marques L."/>
            <person name="Divol F."/>
            <person name="Doumas P."/>
            <person name="Sallet E."/>
            <person name="Mancinotti D."/>
            <person name="Carrere S."/>
            <person name="Marande W."/>
            <person name="Arribat S."/>
            <person name="Keller J."/>
            <person name="Huneau C."/>
            <person name="Blein T."/>
            <person name="Aime D."/>
            <person name="Laguerre M."/>
            <person name="Taylor J."/>
            <person name="Schubert V."/>
            <person name="Nelson M."/>
            <person name="Geu-Flores F."/>
            <person name="Crespi M."/>
            <person name="Gallardo-Guerrero K."/>
            <person name="Delaux P.-M."/>
            <person name="Salse J."/>
            <person name="Berges H."/>
            <person name="Guyot R."/>
            <person name="Gouzy J."/>
            <person name="Peret B."/>
        </authorList>
    </citation>
    <scope>NUCLEOTIDE SEQUENCE [LARGE SCALE GENOMIC DNA]</scope>
    <source>
        <strain evidence="3">cv. Amiga</strain>
    </source>
</reference>
<dbReference type="AlphaFoldDB" id="A0A6A4Q6H5"/>
<gene>
    <name evidence="2" type="ORF">Lalb_Chr08g0241971</name>
</gene>
<keyword evidence="1" id="KW-1133">Transmembrane helix</keyword>
<evidence type="ECO:0000256" key="1">
    <source>
        <dbReference type="SAM" id="Phobius"/>
    </source>
</evidence>
<keyword evidence="1" id="KW-0812">Transmembrane</keyword>
<dbReference type="Proteomes" id="UP000447434">
    <property type="component" value="Chromosome 8"/>
</dbReference>
<proteinExistence type="predicted"/>